<dbReference type="EMBL" id="CP059378">
    <property type="protein sequence ID" value="QLY81381.1"/>
    <property type="molecule type" value="Genomic_DNA"/>
</dbReference>
<name>A0A7D6ZIK1_9CLOT</name>
<dbReference type="AlphaFoldDB" id="A0A7D6ZIK1"/>
<evidence type="ECO:0008006" key="3">
    <source>
        <dbReference type="Google" id="ProtNLM"/>
    </source>
</evidence>
<sequence length="481" mass="55625">MKKYESLEAAMKASENDELEDTFLVDVNFSEETTNKILEIIKVHKDPDIGMSSVLNEAICSYYDNEINKKKTKENKKDKEVKKVKKVKKIDPINIDNDGEEDYEVGGTWFDGEVESGGRLVREYFFDGLTESNVEKKKDSIEASKEDKDNPFDDEVNLNANFEDMRLSLIKEYLFDTGNELYEEISKLSKEELLRKLDMIDDELRPKNIGLLMFSDSPEKFIPGCQLELVHFLGTTCDDFIEKTFNGPIHEQIRAVLRYIENTLIKSKNIDGEIFFNYPLKAIKEAIINAFYHRNYAQNTPIEVRIDKEKIVVVSYPGPDKFIAKEEIDKGEVTARIYRNRRIGEYLESLGLVNGNAVGLARMIKAMKDNNSPEPILETDDSRAYFTVKLYENTCYFDDEYQDLYVDKKQQKDVFISAIEDQILELLADGPLSKKEISEYLGYENVPGNIKRSLCKLLEKKLITYTIPENIRSKGQKYRLL</sequence>
<dbReference type="PANTHER" id="PTHR30595">
    <property type="entry name" value="GLPR-RELATED TRANSCRIPTIONAL REPRESSOR"/>
    <property type="match status" value="1"/>
</dbReference>
<gene>
    <name evidence="1" type="ORF">HZF06_07310</name>
</gene>
<dbReference type="InterPro" id="IPR038475">
    <property type="entry name" value="RecG_C_sf"/>
</dbReference>
<dbReference type="PANTHER" id="PTHR30595:SF6">
    <property type="entry name" value="SCHLAFEN ALBA-2 DOMAIN-CONTAINING PROTEIN"/>
    <property type="match status" value="1"/>
</dbReference>
<evidence type="ECO:0000313" key="1">
    <source>
        <dbReference type="EMBL" id="QLY81381.1"/>
    </source>
</evidence>
<reference evidence="1 2" key="1">
    <citation type="submission" date="2020-07" db="EMBL/GenBank/DDBJ databases">
        <title>Electron transfer.</title>
        <authorList>
            <person name="Huang L."/>
            <person name="Liu X."/>
            <person name="Zhou S."/>
        </authorList>
    </citation>
    <scope>NUCLEOTIDE SEQUENCE [LARGE SCALE GENOMIC DNA]</scope>
    <source>
        <strain evidence="1 2">Lx1</strain>
    </source>
</reference>
<organism evidence="1 2">
    <name type="scientific">Clostridium intestinale</name>
    <dbReference type="NCBI Taxonomy" id="36845"/>
    <lineage>
        <taxon>Bacteria</taxon>
        <taxon>Bacillati</taxon>
        <taxon>Bacillota</taxon>
        <taxon>Clostridia</taxon>
        <taxon>Eubacteriales</taxon>
        <taxon>Clostridiaceae</taxon>
        <taxon>Clostridium</taxon>
    </lineage>
</organism>
<accession>A0A7D6ZIK1</accession>
<dbReference type="Pfam" id="PF13749">
    <property type="entry name" value="HATPase_c_4"/>
    <property type="match status" value="1"/>
</dbReference>
<dbReference type="Gene3D" id="3.30.565.60">
    <property type="match status" value="1"/>
</dbReference>
<dbReference type="KEGG" id="cint:HZF06_07310"/>
<proteinExistence type="predicted"/>
<protein>
    <recommendedName>
        <fullName evidence="3">ATP-dependent DNA helicase RecG C-terminal domain-containing protein</fullName>
    </recommendedName>
</protein>
<dbReference type="RefSeq" id="WP_181602968.1">
    <property type="nucleotide sequence ID" value="NZ_CP059378.1"/>
</dbReference>
<dbReference type="Proteomes" id="UP000512286">
    <property type="component" value="Chromosome"/>
</dbReference>
<evidence type="ECO:0000313" key="2">
    <source>
        <dbReference type="Proteomes" id="UP000512286"/>
    </source>
</evidence>